<dbReference type="eggNOG" id="ENOG5032YZ0">
    <property type="taxonomic scope" value="Bacteria"/>
</dbReference>
<evidence type="ECO:0000313" key="3">
    <source>
        <dbReference type="Proteomes" id="UP000009230"/>
    </source>
</evidence>
<dbReference type="RefSeq" id="WP_013795096.1">
    <property type="nucleotide sequence ID" value="NC_015559.1"/>
</dbReference>
<dbReference type="STRING" id="491952.Mar181_0560"/>
<evidence type="ECO:0000259" key="1">
    <source>
        <dbReference type="Pfam" id="PF13723"/>
    </source>
</evidence>
<organism evidence="2 3">
    <name type="scientific">Marinomonas posidonica (strain CECT 7376 / NCIMB 14433 / IVIA-Po-181)</name>
    <dbReference type="NCBI Taxonomy" id="491952"/>
    <lineage>
        <taxon>Bacteria</taxon>
        <taxon>Pseudomonadati</taxon>
        <taxon>Pseudomonadota</taxon>
        <taxon>Gammaproteobacteria</taxon>
        <taxon>Oceanospirillales</taxon>
        <taxon>Oceanospirillaceae</taxon>
        <taxon>Marinomonas</taxon>
    </lineage>
</organism>
<dbReference type="KEGG" id="mpc:Mar181_0560"/>
<dbReference type="Proteomes" id="UP000009230">
    <property type="component" value="Chromosome"/>
</dbReference>
<proteinExistence type="predicted"/>
<evidence type="ECO:0000313" key="2">
    <source>
        <dbReference type="EMBL" id="AEF53619.1"/>
    </source>
</evidence>
<sequence>MLDFRLAKWNATAPGLTSEMDWITWLESGFIQATEENIKLSVKKISPMLRRRFTPMGKVAAASLYELDLSENTPLVFASRHGDIELTLSLLQNIAQDQDLSPTNFSLAVHNAIAGLLSIARKDTSTITSITACRDIIPLAILEAITQLQDFEQVVCLICDTPIPDIYKPYTESCEIPYAIAMLLKRSDGTPMRLAQPKDVSIEKSKEILDYYQLLALLLDKQQHATFPTHSASTHWAIQRI</sequence>
<dbReference type="EMBL" id="CP002771">
    <property type="protein sequence ID" value="AEF53619.1"/>
    <property type="molecule type" value="Genomic_DNA"/>
</dbReference>
<gene>
    <name evidence="2" type="ordered locus">Mar181_0560</name>
</gene>
<dbReference type="AlphaFoldDB" id="F6CZV8"/>
<feature type="domain" description="Beta-ketoacyl synthase-like N-terminal" evidence="1">
    <location>
        <begin position="22"/>
        <end position="236"/>
    </location>
</feature>
<accession>F6CZV8</accession>
<dbReference type="InterPro" id="IPR014030">
    <property type="entry name" value="Ketoacyl_synth_N"/>
</dbReference>
<dbReference type="Pfam" id="PF13723">
    <property type="entry name" value="Ketoacyl-synt_2"/>
    <property type="match status" value="1"/>
</dbReference>
<keyword evidence="3" id="KW-1185">Reference proteome</keyword>
<dbReference type="HOGENOM" id="CLU_086378_1_0_6"/>
<reference evidence="2 3" key="1">
    <citation type="journal article" date="2012" name="Stand. Genomic Sci.">
        <title>Complete genome sequence of Marinomonas posidonica type strain (IVIA-Po-181(T)).</title>
        <authorList>
            <person name="Lucas-Elio P."/>
            <person name="Goodwin L."/>
            <person name="Woyke T."/>
            <person name="Pitluck S."/>
            <person name="Nolan M."/>
            <person name="Kyrpides N.C."/>
            <person name="Detter J.C."/>
            <person name="Copeland A."/>
            <person name="Lu M."/>
            <person name="Bruce D."/>
            <person name="Detter C."/>
            <person name="Tapia R."/>
            <person name="Han S."/>
            <person name="Land M.L."/>
            <person name="Ivanova N."/>
            <person name="Mikhailova N."/>
            <person name="Johnston A.W."/>
            <person name="Sanchez-Amat A."/>
        </authorList>
    </citation>
    <scope>NUCLEOTIDE SEQUENCE [LARGE SCALE GENOMIC DNA]</scope>
    <source>
        <strain evidence="3">CECT 7376 / NCIMB 14433 / IVIA-Po-181</strain>
    </source>
</reference>
<protein>
    <recommendedName>
        <fullName evidence="1">Beta-ketoacyl synthase-like N-terminal domain-containing protein</fullName>
    </recommendedName>
</protein>
<dbReference type="OrthoDB" id="9798676at2"/>
<name>F6CZV8_MARPP</name>